<dbReference type="Proteomes" id="UP000663870">
    <property type="component" value="Unassembled WGS sequence"/>
</dbReference>
<dbReference type="InterPro" id="IPR014710">
    <property type="entry name" value="RmlC-like_jellyroll"/>
</dbReference>
<name>A0A813T2R4_9BILA</name>
<sequence>MHKSKIPSFSSTSMPRFYFVLLLLIIILLVYWYFSSDLNSKQVFANISRLPQSSLFTYPNVSSQIHFNESQGILYVPPYDQPAHFVSMKSNAVRGNHRHKNNENSISYEVLVLLQGQYQFRISNDDTNKYEDYQYDISKIGIVALKFPADKCHALKNIGKQTNWFASYYIKSKDVTTISVDKQNCKKMILT</sequence>
<evidence type="ECO:0000313" key="2">
    <source>
        <dbReference type="EMBL" id="CAF0802640.1"/>
    </source>
</evidence>
<protein>
    <submittedName>
        <fullName evidence="2">Uncharacterized protein</fullName>
    </submittedName>
</protein>
<proteinExistence type="predicted"/>
<evidence type="ECO:0000313" key="5">
    <source>
        <dbReference type="Proteomes" id="UP000663854"/>
    </source>
</evidence>
<keyword evidence="6" id="KW-1185">Reference proteome</keyword>
<dbReference type="Proteomes" id="UP000663854">
    <property type="component" value="Unassembled WGS sequence"/>
</dbReference>
<evidence type="ECO:0000313" key="3">
    <source>
        <dbReference type="EMBL" id="CAF0910239.1"/>
    </source>
</evidence>
<dbReference type="EMBL" id="CAJNOL010000177">
    <property type="protein sequence ID" value="CAF0910239.1"/>
    <property type="molecule type" value="Genomic_DNA"/>
</dbReference>
<gene>
    <name evidence="3" type="ORF">JXQ802_LOCUS9606</name>
    <name evidence="4" type="ORF">JXQ802_LOCUS9881</name>
    <name evidence="2" type="ORF">PYM288_LOCUS4688</name>
</gene>
<dbReference type="Gene3D" id="2.60.120.10">
    <property type="entry name" value="Jelly Rolls"/>
    <property type="match status" value="1"/>
</dbReference>
<dbReference type="EMBL" id="CAJNOH010000044">
    <property type="protein sequence ID" value="CAF0802640.1"/>
    <property type="molecule type" value="Genomic_DNA"/>
</dbReference>
<organism evidence="2 5">
    <name type="scientific">Rotaria sordida</name>
    <dbReference type="NCBI Taxonomy" id="392033"/>
    <lineage>
        <taxon>Eukaryota</taxon>
        <taxon>Metazoa</taxon>
        <taxon>Spiralia</taxon>
        <taxon>Gnathifera</taxon>
        <taxon>Rotifera</taxon>
        <taxon>Eurotatoria</taxon>
        <taxon>Bdelloidea</taxon>
        <taxon>Philodinida</taxon>
        <taxon>Philodinidae</taxon>
        <taxon>Rotaria</taxon>
    </lineage>
</organism>
<dbReference type="EMBL" id="CAJNOL010000184">
    <property type="protein sequence ID" value="CAF0916123.1"/>
    <property type="molecule type" value="Genomic_DNA"/>
</dbReference>
<evidence type="ECO:0000256" key="1">
    <source>
        <dbReference type="SAM" id="Phobius"/>
    </source>
</evidence>
<keyword evidence="1" id="KW-1133">Transmembrane helix</keyword>
<feature type="transmembrane region" description="Helical" evidence="1">
    <location>
        <begin position="17"/>
        <end position="34"/>
    </location>
</feature>
<keyword evidence="1" id="KW-0472">Membrane</keyword>
<reference evidence="2" key="1">
    <citation type="submission" date="2021-02" db="EMBL/GenBank/DDBJ databases">
        <authorList>
            <person name="Nowell W R."/>
        </authorList>
    </citation>
    <scope>NUCLEOTIDE SEQUENCE</scope>
</reference>
<keyword evidence="1" id="KW-0812">Transmembrane</keyword>
<comment type="caution">
    <text evidence="2">The sequence shown here is derived from an EMBL/GenBank/DDBJ whole genome shotgun (WGS) entry which is preliminary data.</text>
</comment>
<dbReference type="AlphaFoldDB" id="A0A813T2R4"/>
<evidence type="ECO:0000313" key="6">
    <source>
        <dbReference type="Proteomes" id="UP000663870"/>
    </source>
</evidence>
<accession>A0A813T2R4</accession>
<evidence type="ECO:0000313" key="4">
    <source>
        <dbReference type="EMBL" id="CAF0916123.1"/>
    </source>
</evidence>